<reference evidence="1 2" key="1">
    <citation type="submission" date="2015-03" db="EMBL/GenBank/DDBJ databases">
        <title>Draft genome sequences of two protease-producing strains of Arsukibacterium isolated from two cold and alkaline environments.</title>
        <authorList>
            <person name="Lylloff J.E."/>
            <person name="Skov L.B."/>
            <person name="Jepsen M."/>
            <person name="Hallin P.F."/>
            <person name="Sorensen S.J."/>
            <person name="Stougaard P."/>
            <person name="Glaring M.A."/>
        </authorList>
    </citation>
    <scope>NUCLEOTIDE SEQUENCE [LARGE SCALE GENOMIC DNA]</scope>
    <source>
        <strain evidence="1 2">GCM72</strain>
    </source>
</reference>
<dbReference type="STRING" id="336831.WG68_08645"/>
<evidence type="ECO:0000313" key="2">
    <source>
        <dbReference type="Proteomes" id="UP000034228"/>
    </source>
</evidence>
<dbReference type="EMBL" id="LAHO01000007">
    <property type="protein sequence ID" value="KKO45774.1"/>
    <property type="molecule type" value="Genomic_DNA"/>
</dbReference>
<gene>
    <name evidence="1" type="ORF">WG68_08645</name>
</gene>
<protein>
    <submittedName>
        <fullName evidence="1">Uncharacterized protein</fullName>
    </submittedName>
</protein>
<sequence length="60" mass="6467">MGLNVGYTSDVGVQKPKQPGESVQIIAAIIAQHRHGYYWKIRGGPETAGTANAVPLFFIL</sequence>
<comment type="caution">
    <text evidence="1">The sequence shown here is derived from an EMBL/GenBank/DDBJ whole genome shotgun (WGS) entry which is preliminary data.</text>
</comment>
<name>A0A0M2V5V6_9GAMM</name>
<keyword evidence="2" id="KW-1185">Reference proteome</keyword>
<accession>A0A0M2V5V6</accession>
<dbReference type="Proteomes" id="UP000034228">
    <property type="component" value="Unassembled WGS sequence"/>
</dbReference>
<organism evidence="1 2">
    <name type="scientific">Arsukibacterium ikkense</name>
    <dbReference type="NCBI Taxonomy" id="336831"/>
    <lineage>
        <taxon>Bacteria</taxon>
        <taxon>Pseudomonadati</taxon>
        <taxon>Pseudomonadota</taxon>
        <taxon>Gammaproteobacteria</taxon>
        <taxon>Chromatiales</taxon>
        <taxon>Chromatiaceae</taxon>
        <taxon>Arsukibacterium</taxon>
    </lineage>
</organism>
<dbReference type="AlphaFoldDB" id="A0A0M2V5V6"/>
<proteinExistence type="predicted"/>
<evidence type="ECO:0000313" key="1">
    <source>
        <dbReference type="EMBL" id="KKO45774.1"/>
    </source>
</evidence>